<accession>A0A5B0P031</accession>
<sequence length="91" mass="10314">MIMNLQETDGLIFSKSPGGTSEYKKKMKQRPDENLWCFKQPALRMIYHPTGAIAVLEVIRQSSVALSSLVRSNDERSRMLSIDHPILSNHA</sequence>
<dbReference type="EMBL" id="VSWC01000079">
    <property type="protein sequence ID" value="KAA1094336.1"/>
    <property type="molecule type" value="Genomic_DNA"/>
</dbReference>
<evidence type="ECO:0000313" key="1">
    <source>
        <dbReference type="EMBL" id="KAA1094336.1"/>
    </source>
</evidence>
<protein>
    <submittedName>
        <fullName evidence="1">Uncharacterized protein</fullName>
    </submittedName>
</protein>
<comment type="caution">
    <text evidence="1">The sequence shown here is derived from an EMBL/GenBank/DDBJ whole genome shotgun (WGS) entry which is preliminary data.</text>
</comment>
<name>A0A5B0P031_PUCGR</name>
<keyword evidence="2" id="KW-1185">Reference proteome</keyword>
<reference evidence="1 2" key="1">
    <citation type="submission" date="2019-05" db="EMBL/GenBank/DDBJ databases">
        <title>Emergence of the Ug99 lineage of the wheat stem rust pathogen through somatic hybridization.</title>
        <authorList>
            <person name="Li F."/>
            <person name="Upadhyaya N.M."/>
            <person name="Sperschneider J."/>
            <person name="Matny O."/>
            <person name="Nguyen-Phuc H."/>
            <person name="Mago R."/>
            <person name="Raley C."/>
            <person name="Miller M.E."/>
            <person name="Silverstein K.A.T."/>
            <person name="Henningsen E."/>
            <person name="Hirsch C.D."/>
            <person name="Visser B."/>
            <person name="Pretorius Z.A."/>
            <person name="Steffenson B.J."/>
            <person name="Schwessinger B."/>
            <person name="Dodds P.N."/>
            <person name="Figueroa M."/>
        </authorList>
    </citation>
    <scope>NUCLEOTIDE SEQUENCE [LARGE SCALE GENOMIC DNA]</scope>
    <source>
        <strain evidence="1">21-0</strain>
    </source>
</reference>
<evidence type="ECO:0000313" key="2">
    <source>
        <dbReference type="Proteomes" id="UP000324748"/>
    </source>
</evidence>
<gene>
    <name evidence="1" type="ORF">PGT21_018159</name>
</gene>
<dbReference type="Proteomes" id="UP000324748">
    <property type="component" value="Unassembled WGS sequence"/>
</dbReference>
<proteinExistence type="predicted"/>
<dbReference type="AlphaFoldDB" id="A0A5B0P031"/>
<organism evidence="1 2">
    <name type="scientific">Puccinia graminis f. sp. tritici</name>
    <dbReference type="NCBI Taxonomy" id="56615"/>
    <lineage>
        <taxon>Eukaryota</taxon>
        <taxon>Fungi</taxon>
        <taxon>Dikarya</taxon>
        <taxon>Basidiomycota</taxon>
        <taxon>Pucciniomycotina</taxon>
        <taxon>Pucciniomycetes</taxon>
        <taxon>Pucciniales</taxon>
        <taxon>Pucciniaceae</taxon>
        <taxon>Puccinia</taxon>
    </lineage>
</organism>